<dbReference type="EMBL" id="WEID01000069">
    <property type="protein sequence ID" value="KAB8130718.1"/>
    <property type="molecule type" value="Genomic_DNA"/>
</dbReference>
<dbReference type="PANTHER" id="PTHR34582:SF6">
    <property type="entry name" value="UPF0702 TRANSMEMBRANE PROTEIN YCAP"/>
    <property type="match status" value="1"/>
</dbReference>
<feature type="transmembrane region" description="Helical" evidence="7">
    <location>
        <begin position="34"/>
        <end position="54"/>
    </location>
</feature>
<evidence type="ECO:0000256" key="6">
    <source>
        <dbReference type="ARBA" id="ARBA00023136"/>
    </source>
</evidence>
<dbReference type="Gene3D" id="3.30.240.20">
    <property type="entry name" value="bsu07140 like domains"/>
    <property type="match status" value="2"/>
</dbReference>
<evidence type="ECO:0000256" key="5">
    <source>
        <dbReference type="ARBA" id="ARBA00022989"/>
    </source>
</evidence>
<dbReference type="Proteomes" id="UP000480246">
    <property type="component" value="Unassembled WGS sequence"/>
</dbReference>
<comment type="subcellular location">
    <subcellularLocation>
        <location evidence="1">Cell membrane</location>
        <topology evidence="1">Multi-pass membrane protein</topology>
    </subcellularLocation>
</comment>
<comment type="similarity">
    <text evidence="2">Belongs to the UPF0702 family.</text>
</comment>
<dbReference type="RefSeq" id="WP_153404680.1">
    <property type="nucleotide sequence ID" value="NZ_ML762434.1"/>
</dbReference>
<evidence type="ECO:0000256" key="4">
    <source>
        <dbReference type="ARBA" id="ARBA00022692"/>
    </source>
</evidence>
<organism evidence="9 10">
    <name type="scientific">Gracilibacillus oryzae</name>
    <dbReference type="NCBI Taxonomy" id="1672701"/>
    <lineage>
        <taxon>Bacteria</taxon>
        <taxon>Bacillati</taxon>
        <taxon>Bacillota</taxon>
        <taxon>Bacilli</taxon>
        <taxon>Bacillales</taxon>
        <taxon>Bacillaceae</taxon>
        <taxon>Gracilibacillus</taxon>
    </lineage>
</organism>
<name>A0A7C8KU14_9BACI</name>
<evidence type="ECO:0000313" key="10">
    <source>
        <dbReference type="Proteomes" id="UP000480246"/>
    </source>
</evidence>
<dbReference type="OrthoDB" id="9778331at2"/>
<evidence type="ECO:0000259" key="8">
    <source>
        <dbReference type="Pfam" id="PF04239"/>
    </source>
</evidence>
<evidence type="ECO:0000256" key="3">
    <source>
        <dbReference type="ARBA" id="ARBA00022475"/>
    </source>
</evidence>
<dbReference type="InterPro" id="IPR007353">
    <property type="entry name" value="DUF421"/>
</dbReference>
<keyword evidence="4 7" id="KW-0812">Transmembrane</keyword>
<keyword evidence="10" id="KW-1185">Reference proteome</keyword>
<accession>A0A7C8KU14</accession>
<feature type="transmembrane region" description="Helical" evidence="7">
    <location>
        <begin position="6"/>
        <end position="27"/>
    </location>
</feature>
<evidence type="ECO:0000256" key="2">
    <source>
        <dbReference type="ARBA" id="ARBA00006448"/>
    </source>
</evidence>
<feature type="transmembrane region" description="Helical" evidence="7">
    <location>
        <begin position="60"/>
        <end position="80"/>
    </location>
</feature>
<dbReference type="AlphaFoldDB" id="A0A7C8KU14"/>
<protein>
    <submittedName>
        <fullName evidence="9">DUF421 domain-containing protein</fullName>
    </submittedName>
</protein>
<dbReference type="PANTHER" id="PTHR34582">
    <property type="entry name" value="UPF0702 TRANSMEMBRANE PROTEIN YCAP"/>
    <property type="match status" value="1"/>
</dbReference>
<evidence type="ECO:0000256" key="1">
    <source>
        <dbReference type="ARBA" id="ARBA00004651"/>
    </source>
</evidence>
<dbReference type="Pfam" id="PF04239">
    <property type="entry name" value="DUF421"/>
    <property type="match status" value="1"/>
</dbReference>
<evidence type="ECO:0000313" key="9">
    <source>
        <dbReference type="EMBL" id="KAB8130718.1"/>
    </source>
</evidence>
<keyword evidence="5 7" id="KW-1133">Transmembrane helix</keyword>
<dbReference type="GO" id="GO:0005886">
    <property type="term" value="C:plasma membrane"/>
    <property type="evidence" value="ECO:0007669"/>
    <property type="project" value="UniProtKB-SubCell"/>
</dbReference>
<sequence length="237" mass="26781">MLEDIMLVIGRVITILPLMLIITLFMGRRAVAELPVFDFLIIITLASVVGADIADPNIKHFPTVIAIIAIGILQKSVSFLKLKNRTFGHKITLEPIIVVHEGMLIQKNIKKIGFSIDNILQMLRQKEIFDISEVETAIIEANGSISVLKNRKKRGVTLEDLQISGQNSCISYPVIVEGKIYTNVLDTFELDETWLLEQIQLHNHPLQDIFFASINSLQELHICAYDDMPKELPPIYH</sequence>
<feature type="domain" description="YetF C-terminal" evidence="8">
    <location>
        <begin position="83"/>
        <end position="214"/>
    </location>
</feature>
<dbReference type="InterPro" id="IPR023090">
    <property type="entry name" value="UPF0702_alpha/beta_dom_sf"/>
</dbReference>
<evidence type="ECO:0000256" key="7">
    <source>
        <dbReference type="SAM" id="Phobius"/>
    </source>
</evidence>
<proteinExistence type="inferred from homology"/>
<gene>
    <name evidence="9" type="ORF">F9U64_13885</name>
</gene>
<comment type="caution">
    <text evidence="9">The sequence shown here is derived from an EMBL/GenBank/DDBJ whole genome shotgun (WGS) entry which is preliminary data.</text>
</comment>
<reference evidence="9 10" key="1">
    <citation type="submission" date="2019-10" db="EMBL/GenBank/DDBJ databases">
        <title>Gracilibacillus sp. nov. isolated from rice seeds.</title>
        <authorList>
            <person name="He S."/>
        </authorList>
    </citation>
    <scope>NUCLEOTIDE SEQUENCE [LARGE SCALE GENOMIC DNA]</scope>
    <source>
        <strain evidence="9 10">TD8</strain>
    </source>
</reference>
<keyword evidence="3" id="KW-1003">Cell membrane</keyword>
<keyword evidence="6 7" id="KW-0472">Membrane</keyword>